<sequence length="411" mass="46470">MSRKLDFPVFDADNHMYETTDAFTKYLPDSHAGLVKYVQVNGRTKIALRNVISEYIPNPTFNKVAPPGAQEVEFKLKNPASRTKAPKEGDKVLADPPKYIEAPPAFFNPQDRLELMNELSIDRALMWPTLASLLEERLADDAEATHLVVHALNEWMFEHWSYNVNERIFPTPVITLPIVDEAIREFDRVVERGARVILIRPAPVPDVKGARRSFALPEFDPFWKRVEESGVLVGMHASDDGYQRYINEWEGEQGEFLPFTRRTSGFREILHAESRGIKDVVASIIGHGLATRFPGIRFMPVENGSSWVRPLVDTLQKVYDRAPHAFDEDPMVAMKRSIFVHPFHEEDVLGLVDVVGADNIVFGSDYPHPEGLFDPVTWVDELDSLDLEDRKKIMGANLAALMGVDPLAKAV</sequence>
<dbReference type="Pfam" id="PF04909">
    <property type="entry name" value="Amidohydro_2"/>
    <property type="match status" value="1"/>
</dbReference>
<keyword evidence="4" id="KW-1185">Reference proteome</keyword>
<dbReference type="InterPro" id="IPR032466">
    <property type="entry name" value="Metal_Hydrolase"/>
</dbReference>
<evidence type="ECO:0000259" key="2">
    <source>
        <dbReference type="Pfam" id="PF04909"/>
    </source>
</evidence>
<protein>
    <recommendedName>
        <fullName evidence="2">Amidohydrolase-related domain-containing protein</fullName>
    </recommendedName>
</protein>
<keyword evidence="1" id="KW-0456">Lyase</keyword>
<dbReference type="GO" id="GO:0016831">
    <property type="term" value="F:carboxy-lyase activity"/>
    <property type="evidence" value="ECO:0007669"/>
    <property type="project" value="InterPro"/>
</dbReference>
<reference evidence="3 4" key="1">
    <citation type="submission" date="2019-10" db="EMBL/GenBank/DDBJ databases">
        <title>Nocardia macrotermitis sp. nov. and Nocardia aurantia sp. nov., isolated from the gut of fungus growing-termite Macrotermes natalensis.</title>
        <authorList>
            <person name="Benndorf R."/>
            <person name="Schwitalla J."/>
            <person name="Martin K."/>
            <person name="De Beer W."/>
            <person name="Kaster A.-K."/>
            <person name="Vollmers J."/>
            <person name="Poulsen M."/>
            <person name="Beemelmanns C."/>
        </authorList>
    </citation>
    <scope>NUCLEOTIDE SEQUENCE [LARGE SCALE GENOMIC DNA]</scope>
    <source>
        <strain evidence="3 4">RB56</strain>
    </source>
</reference>
<organism evidence="3 4">
    <name type="scientific">Nocardia aurantia</name>
    <dbReference type="NCBI Taxonomy" id="2585199"/>
    <lineage>
        <taxon>Bacteria</taxon>
        <taxon>Bacillati</taxon>
        <taxon>Actinomycetota</taxon>
        <taxon>Actinomycetes</taxon>
        <taxon>Mycobacteriales</taxon>
        <taxon>Nocardiaceae</taxon>
        <taxon>Nocardia</taxon>
    </lineage>
</organism>
<gene>
    <name evidence="3" type="ORF">NRB56_16330</name>
</gene>
<feature type="domain" description="Amidohydrolase-related" evidence="2">
    <location>
        <begin position="101"/>
        <end position="399"/>
    </location>
</feature>
<dbReference type="OrthoDB" id="8673349at2"/>
<comment type="caution">
    <text evidence="3">The sequence shown here is derived from an EMBL/GenBank/DDBJ whole genome shotgun (WGS) entry which is preliminary data.</text>
</comment>
<evidence type="ECO:0000256" key="1">
    <source>
        <dbReference type="ARBA" id="ARBA00023239"/>
    </source>
</evidence>
<evidence type="ECO:0000313" key="4">
    <source>
        <dbReference type="Proteomes" id="UP000431401"/>
    </source>
</evidence>
<dbReference type="AlphaFoldDB" id="A0A7K0DJU2"/>
<dbReference type="Proteomes" id="UP000431401">
    <property type="component" value="Unassembled WGS sequence"/>
</dbReference>
<dbReference type="GO" id="GO:0019748">
    <property type="term" value="P:secondary metabolic process"/>
    <property type="evidence" value="ECO:0007669"/>
    <property type="project" value="TreeGrafter"/>
</dbReference>
<dbReference type="InterPro" id="IPR006680">
    <property type="entry name" value="Amidohydro-rel"/>
</dbReference>
<dbReference type="GO" id="GO:0005737">
    <property type="term" value="C:cytoplasm"/>
    <property type="evidence" value="ECO:0007669"/>
    <property type="project" value="TreeGrafter"/>
</dbReference>
<dbReference type="InterPro" id="IPR032465">
    <property type="entry name" value="ACMSD"/>
</dbReference>
<proteinExistence type="predicted"/>
<dbReference type="EMBL" id="WEGI01000003">
    <property type="protein sequence ID" value="MQY26073.1"/>
    <property type="molecule type" value="Genomic_DNA"/>
</dbReference>
<dbReference type="SUPFAM" id="SSF51556">
    <property type="entry name" value="Metallo-dependent hydrolases"/>
    <property type="match status" value="1"/>
</dbReference>
<dbReference type="GO" id="GO:0016787">
    <property type="term" value="F:hydrolase activity"/>
    <property type="evidence" value="ECO:0007669"/>
    <property type="project" value="InterPro"/>
</dbReference>
<dbReference type="PANTHER" id="PTHR21240">
    <property type="entry name" value="2-AMINO-3-CARBOXYLMUCONATE-6-SEMIALDEHYDE DECARBOXYLASE"/>
    <property type="match status" value="1"/>
</dbReference>
<name>A0A7K0DJU2_9NOCA</name>
<dbReference type="Gene3D" id="3.20.20.140">
    <property type="entry name" value="Metal-dependent hydrolases"/>
    <property type="match status" value="1"/>
</dbReference>
<dbReference type="PANTHER" id="PTHR21240:SF28">
    <property type="entry name" value="ISO-OROTATE DECARBOXYLASE (EUROFUNG)"/>
    <property type="match status" value="1"/>
</dbReference>
<accession>A0A7K0DJU2</accession>
<dbReference type="RefSeq" id="WP_153339962.1">
    <property type="nucleotide sequence ID" value="NZ_WEGI01000003.1"/>
</dbReference>
<evidence type="ECO:0000313" key="3">
    <source>
        <dbReference type="EMBL" id="MQY26073.1"/>
    </source>
</evidence>